<dbReference type="eggNOG" id="KOG0044">
    <property type="taxonomic scope" value="Eukaryota"/>
</dbReference>
<keyword evidence="6" id="KW-1185">Reference proteome</keyword>
<dbReference type="EMBL" id="JH432127">
    <property type="status" value="NOT_ANNOTATED_CDS"/>
    <property type="molecule type" value="Genomic_DNA"/>
</dbReference>
<keyword evidence="2" id="KW-0677">Repeat</keyword>
<feature type="domain" description="EF-hand" evidence="4">
    <location>
        <begin position="129"/>
        <end position="164"/>
    </location>
</feature>
<evidence type="ECO:0000259" key="4">
    <source>
        <dbReference type="PROSITE" id="PS50222"/>
    </source>
</evidence>
<dbReference type="PROSITE" id="PS50222">
    <property type="entry name" value="EF_HAND_2"/>
    <property type="match status" value="2"/>
</dbReference>
<evidence type="ECO:0000256" key="2">
    <source>
        <dbReference type="ARBA" id="ARBA00022737"/>
    </source>
</evidence>
<dbReference type="AlphaFoldDB" id="T1JEQ1"/>
<dbReference type="STRING" id="126957.T1JEQ1"/>
<dbReference type="InterPro" id="IPR028846">
    <property type="entry name" value="Recoverin"/>
</dbReference>
<dbReference type="Proteomes" id="UP000014500">
    <property type="component" value="Unassembled WGS sequence"/>
</dbReference>
<proteinExistence type="predicted"/>
<evidence type="ECO:0000256" key="3">
    <source>
        <dbReference type="ARBA" id="ARBA00022837"/>
    </source>
</evidence>
<dbReference type="GO" id="GO:0005509">
    <property type="term" value="F:calcium ion binding"/>
    <property type="evidence" value="ECO:0007669"/>
    <property type="project" value="InterPro"/>
</dbReference>
<dbReference type="InterPro" id="IPR002048">
    <property type="entry name" value="EF_hand_dom"/>
</dbReference>
<dbReference type="EnsemblMetazoa" id="SMAR012303-RA">
    <property type="protein sequence ID" value="SMAR012303-PA"/>
    <property type="gene ID" value="SMAR012303"/>
</dbReference>
<organism evidence="5 6">
    <name type="scientific">Strigamia maritima</name>
    <name type="common">European centipede</name>
    <name type="synonym">Geophilus maritimus</name>
    <dbReference type="NCBI Taxonomy" id="126957"/>
    <lineage>
        <taxon>Eukaryota</taxon>
        <taxon>Metazoa</taxon>
        <taxon>Ecdysozoa</taxon>
        <taxon>Arthropoda</taxon>
        <taxon>Myriapoda</taxon>
        <taxon>Chilopoda</taxon>
        <taxon>Pleurostigmophora</taxon>
        <taxon>Geophilomorpha</taxon>
        <taxon>Linotaeniidae</taxon>
        <taxon>Strigamia</taxon>
    </lineage>
</organism>
<dbReference type="InterPro" id="IPR018247">
    <property type="entry name" value="EF_Hand_1_Ca_BS"/>
</dbReference>
<dbReference type="Gene3D" id="1.10.238.10">
    <property type="entry name" value="EF-hand"/>
    <property type="match status" value="1"/>
</dbReference>
<feature type="domain" description="EF-hand" evidence="4">
    <location>
        <begin position="48"/>
        <end position="83"/>
    </location>
</feature>
<protein>
    <recommendedName>
        <fullName evidence="4">EF-hand domain-containing protein</fullName>
    </recommendedName>
</protein>
<accession>T1JEQ1</accession>
<reference evidence="5" key="2">
    <citation type="submission" date="2015-02" db="UniProtKB">
        <authorList>
            <consortium name="EnsemblMetazoa"/>
        </authorList>
    </citation>
    <scope>IDENTIFICATION</scope>
</reference>
<evidence type="ECO:0000313" key="5">
    <source>
        <dbReference type="EnsemblMetazoa" id="SMAR012303-PA"/>
    </source>
</evidence>
<reference evidence="6" key="1">
    <citation type="submission" date="2011-05" db="EMBL/GenBank/DDBJ databases">
        <authorList>
            <person name="Richards S.R."/>
            <person name="Qu J."/>
            <person name="Jiang H."/>
            <person name="Jhangiani S.N."/>
            <person name="Agravi P."/>
            <person name="Goodspeed R."/>
            <person name="Gross S."/>
            <person name="Mandapat C."/>
            <person name="Jackson L."/>
            <person name="Mathew T."/>
            <person name="Pu L."/>
            <person name="Thornton R."/>
            <person name="Saada N."/>
            <person name="Wilczek-Boney K.B."/>
            <person name="Lee S."/>
            <person name="Kovar C."/>
            <person name="Wu Y."/>
            <person name="Scherer S.E."/>
            <person name="Worley K.C."/>
            <person name="Muzny D.M."/>
            <person name="Gibbs R."/>
        </authorList>
    </citation>
    <scope>NUCLEOTIDE SEQUENCE</scope>
    <source>
        <strain evidence="6">Brora</strain>
    </source>
</reference>
<evidence type="ECO:0000313" key="6">
    <source>
        <dbReference type="Proteomes" id="UP000014500"/>
    </source>
</evidence>
<dbReference type="PROSITE" id="PS00018">
    <property type="entry name" value="EF_HAND_1"/>
    <property type="match status" value="1"/>
</dbReference>
<dbReference type="PANTHER" id="PTHR23055:SF60">
    <property type="entry name" value="CALAXIN"/>
    <property type="match status" value="1"/>
</dbReference>
<dbReference type="InterPro" id="IPR011992">
    <property type="entry name" value="EF-hand-dom_pair"/>
</dbReference>
<name>T1JEQ1_STRMM</name>
<keyword evidence="1" id="KW-0479">Metal-binding</keyword>
<dbReference type="PANTHER" id="PTHR23055">
    <property type="entry name" value="CALCIUM BINDING PROTEINS"/>
    <property type="match status" value="1"/>
</dbReference>
<dbReference type="SMART" id="SM00054">
    <property type="entry name" value="EFh"/>
    <property type="match status" value="2"/>
</dbReference>
<dbReference type="SUPFAM" id="SSF47473">
    <property type="entry name" value="EF-hand"/>
    <property type="match status" value="1"/>
</dbReference>
<evidence type="ECO:0000256" key="1">
    <source>
        <dbReference type="ARBA" id="ARBA00022723"/>
    </source>
</evidence>
<keyword evidence="3" id="KW-0106">Calcium</keyword>
<dbReference type="OMA" id="MLKNSIH"/>
<dbReference type="HOGENOM" id="CLU_061288_3_2_1"/>
<dbReference type="Pfam" id="PF13499">
    <property type="entry name" value="EF-hand_7"/>
    <property type="match status" value="1"/>
</dbReference>
<dbReference type="PhylomeDB" id="T1JEQ1"/>
<sequence>TVDQIFNLANVYRIITRGSKGALDRQLFRDDLYKRFHMTDEFLLDRNYNSINFIAVFRVFDKDNDAYVSLEEWIVGMSVLLLGTDAELVKFCFAVFNLTTDTSFGRDEMFQLLRTAITRFNTDEDPDEGVRDLIELVLRKMDHDQDGRINFEDFEMSVKKDHLYLEIFGNCLPFPEYAEQFLEQLSVVVDEY</sequence>